<evidence type="ECO:0000256" key="1">
    <source>
        <dbReference type="SAM" id="Phobius"/>
    </source>
</evidence>
<evidence type="ECO:0000313" key="2">
    <source>
        <dbReference type="EMBL" id="KAF4120081.1"/>
    </source>
</evidence>
<dbReference type="GeneID" id="55969720"/>
<feature type="transmembrane region" description="Helical" evidence="1">
    <location>
        <begin position="87"/>
        <end position="107"/>
    </location>
</feature>
<dbReference type="Proteomes" id="UP000749293">
    <property type="component" value="Unassembled WGS sequence"/>
</dbReference>
<keyword evidence="1" id="KW-0812">Transmembrane</keyword>
<dbReference type="AlphaFoldDB" id="A0A9P4YN99"/>
<dbReference type="PANTHER" id="PTHR42029:SF3">
    <property type="entry name" value="AN04G07800"/>
    <property type="match status" value="1"/>
</dbReference>
<dbReference type="EMBL" id="JAANYQ010000019">
    <property type="protein sequence ID" value="KAF4120081.1"/>
    <property type="molecule type" value="Genomic_DNA"/>
</dbReference>
<name>A0A9P4YN99_9HYPO</name>
<feature type="non-terminal residue" evidence="2">
    <location>
        <position position="1"/>
    </location>
</feature>
<comment type="caution">
    <text evidence="2">The sequence shown here is derived from an EMBL/GenBank/DDBJ whole genome shotgun (WGS) entry which is preliminary data.</text>
</comment>
<feature type="transmembrane region" description="Helical" evidence="1">
    <location>
        <begin position="119"/>
        <end position="137"/>
    </location>
</feature>
<protein>
    <submittedName>
        <fullName evidence="2">Uncharacterized protein</fullName>
    </submittedName>
</protein>
<accession>A0A9P4YN99</accession>
<sequence>MTSRTPGPSRLDTRGPAEDAIYVESGPNTTVVEAWGEGMHVGALAFVILIVLCNYRKHILLHKLILLELLLAILHGFYIFFPDDTSSWVLSGTAVLLYISYTIHNVVAWIKIKPFLPRWGGLLFIMTLMLVQPFWVLEMWANFAFFNDLGPKAIFRTTRCLESLMRDPWWIYTTVKLVRVINNNYGYSLFGLVHISPRFAILIMCMFVSIIFVVVDTIVSVTERSTFESGVNPFWRLALVFKCASDAFFLDDFKSVLDRIATSAMQGIANVPSGSMGGVKDDSAVRGPFRRGHRHLSSLGGMRRQGVITNHQYNTGHGARVEHVSLRGDSMDEEAAIVGPSPPQVHSRDMWMTPRFSTHCHFDDDADVSGARPPGQILAETTITISED</sequence>
<dbReference type="PANTHER" id="PTHR42029">
    <property type="entry name" value="AN04G07800"/>
    <property type="match status" value="1"/>
</dbReference>
<gene>
    <name evidence="2" type="ORF">GMORB2_3492</name>
</gene>
<keyword evidence="1" id="KW-1133">Transmembrane helix</keyword>
<dbReference type="RefSeq" id="XP_035318733.1">
    <property type="nucleotide sequence ID" value="XM_035465468.1"/>
</dbReference>
<keyword evidence="1" id="KW-0472">Membrane</keyword>
<feature type="transmembrane region" description="Helical" evidence="1">
    <location>
        <begin position="34"/>
        <end position="52"/>
    </location>
</feature>
<feature type="transmembrane region" description="Helical" evidence="1">
    <location>
        <begin position="199"/>
        <end position="219"/>
    </location>
</feature>
<evidence type="ECO:0000313" key="3">
    <source>
        <dbReference type="Proteomes" id="UP000749293"/>
    </source>
</evidence>
<feature type="transmembrane region" description="Helical" evidence="1">
    <location>
        <begin position="64"/>
        <end position="81"/>
    </location>
</feature>
<keyword evidence="3" id="KW-1185">Reference proteome</keyword>
<reference evidence="2" key="1">
    <citation type="submission" date="2020-03" db="EMBL/GenBank/DDBJ databases">
        <title>Site-based positive gene gene selection in Geosmithia morbida across the United States reveals a broad range of putative effectors and factors for local host and environmental adapation.</title>
        <authorList>
            <person name="Onufrak A."/>
            <person name="Murdoch R.W."/>
            <person name="Gazis R."/>
            <person name="Huff M."/>
            <person name="Staton M."/>
            <person name="Klingeman W."/>
            <person name="Hadziabdic D."/>
        </authorList>
    </citation>
    <scope>NUCLEOTIDE SEQUENCE</scope>
    <source>
        <strain evidence="2">1262</strain>
    </source>
</reference>
<dbReference type="OrthoDB" id="8300194at2759"/>
<proteinExistence type="predicted"/>
<organism evidence="2 3">
    <name type="scientific">Geosmithia morbida</name>
    <dbReference type="NCBI Taxonomy" id="1094350"/>
    <lineage>
        <taxon>Eukaryota</taxon>
        <taxon>Fungi</taxon>
        <taxon>Dikarya</taxon>
        <taxon>Ascomycota</taxon>
        <taxon>Pezizomycotina</taxon>
        <taxon>Sordariomycetes</taxon>
        <taxon>Hypocreomycetidae</taxon>
        <taxon>Hypocreales</taxon>
        <taxon>Bionectriaceae</taxon>
        <taxon>Geosmithia</taxon>
    </lineage>
</organism>